<dbReference type="PANTHER" id="PTHR14226:SF29">
    <property type="entry name" value="NEUROPATHY TARGET ESTERASE SWS"/>
    <property type="match status" value="1"/>
</dbReference>
<feature type="transmembrane region" description="Helical" evidence="16">
    <location>
        <begin position="58"/>
        <end position="77"/>
    </location>
</feature>
<dbReference type="PROSITE" id="PS51635">
    <property type="entry name" value="PNPLA"/>
    <property type="match status" value="1"/>
</dbReference>
<dbReference type="SUPFAM" id="SSF51206">
    <property type="entry name" value="cAMP-binding domain-like"/>
    <property type="match status" value="3"/>
</dbReference>
<comment type="subcellular location">
    <subcellularLocation>
        <location evidence="1">Endoplasmic reticulum membrane</location>
        <topology evidence="1">Multi-pass membrane protein</topology>
    </subcellularLocation>
</comment>
<evidence type="ECO:0000256" key="3">
    <source>
        <dbReference type="ARBA" id="ARBA00013274"/>
    </source>
</evidence>
<dbReference type="OrthoDB" id="421051at2759"/>
<feature type="short sequence motif" description="GXGXXG" evidence="15">
    <location>
        <begin position="1229"/>
        <end position="1234"/>
    </location>
</feature>
<evidence type="ECO:0000256" key="9">
    <source>
        <dbReference type="ARBA" id="ARBA00022963"/>
    </source>
</evidence>
<dbReference type="PROSITE" id="PS50042">
    <property type="entry name" value="CNMP_BINDING_3"/>
    <property type="match status" value="2"/>
</dbReference>
<dbReference type="CDD" id="cd00038">
    <property type="entry name" value="CAP_ED"/>
    <property type="match status" value="2"/>
</dbReference>
<dbReference type="InterPro" id="IPR050301">
    <property type="entry name" value="NTE"/>
</dbReference>
<sequence>MEVAAAITSAANSSAVVAASAVQESLSSLKAAETASPTTFGLLGRVILTVLRIIPGLLYWIITFTTISLPTWLFTLFSTTLTFTMNFTTLMLILTFLVSTVSYLVRYRFMTMYTRLPPEPQRDEPQVEVFPESQEGDSKRALSNYIDEFLSAIKVFGYLERPVFHELTRTMQTRKLIAGETLLLEEEKGFCLVVDGEVQIFVKSNRDGPDSDDDDDDGHGAASGGGRGHQGHSQGYQLLTEVKNGAPMSSLFSILSLFTEDVKLRHEDDEVGLESSRPTTPYGMDRQSRPTITRDNSFTMDNSRPDTPNDVPVLPGQGIRHQSTSTLASPTADGHLPSVPPLTLDTNGSADEHVRPKSHKTQARSRAPKSAHPDIVARATVDTTIAIIPATAFRRLTRIYPKATAHIVQVILTRLQRVTLATGHAYLGLTSEVLRTEKLMNKYTNYDLPGFLRDAPLERLKEKFAAERERIGNEEGMKGIALHNPGAGKRRRRSSATLRKGAAAQARLAAARGASMDMTSEALQHMASPSLDRNDGISAGDLLTNTHIPRGQDRRNRYSFSQPLHQEIRRDPKTPLDVGAFNPFNSPLTRPTTLQRQESVDEAMLFRDSVLECMFKAIGLSNLDNPTAKLGSVDQSPRLVSFDAKKQKAVFSNVFGFMDPYEASRDGDTESVISASASAQSAFSFAGNQNLLEEIVNDVEIVFFPKGAVLVEQGERNPGLYYVIDGFLDVSVPLEEDHSEPNVLGTLPVNPSVDESELFGGPRIKRAGTSASARHGAEGNKKKKTRKSLFLTKPGGLAGYLGTVSSYRSFIDVTAKTDVYVGFLPRASIERIVDRYPVVLLTMAKRLTTLLPRLILHIDFALEWVQVNAGQVLYNQGDESDAIYIVLNGRLRAIQDGENNDMKVIGEYGQGDSVGELEVLTESARPGSLHAIRDTEVAKFPKTLFNSLALEHPGITIKISKIIASRMRALMDDPLHEQTKERRDKATRSKVSSTVNLRTVAILPVTAGIPVVEFASRLMNALSQIGIPNGVVSLNQAAILNHLGRHAFNRMGKLKLSQYLADLEEKYGLVLYVADTTVKSPWTQTCISQADCILLVGLAEGSPTIGEYERLLLTTKTTARKELVILHSEKFCPPGLSRKWLRNRPWVNGSHHHIQMSFRTTPEPVHPAGRRFGTALKQRVQVLQAEIQKYTSRRVRQTPLYSAETPFKGDFHRLARRLCGKSVGLVLGGGGARGIAQIGIIRALEEAGIPIDLVGGTSIGAFIGALYAWDADVVPMYGRAKKFAGRMGSIWRFALDLTYPSASYTTGHEFNRGIFKTFGNSQIEDFWLEYYCNTTNISKSRSEIHTSGYVWRYVRASMSLAGLLPPLCDGGSMLLDGGYIDNLTVTHMKSLGADVIFAIDVGSLDDDAPQTFGDSLSGFWAFYNRWNPFSSYPNPPTLSEIQSRLAYVSSYEALERAKNTPGCRYMRPPIDPYGTLDFAKFDEIYQVGYQYGKEYLGQLKEQGDLPVQEETEKEKNLRRTMAPRRASI</sequence>
<feature type="short sequence motif" description="DGA/G" evidence="15">
    <location>
        <begin position="1376"/>
        <end position="1378"/>
    </location>
</feature>
<evidence type="ECO:0000259" key="19">
    <source>
        <dbReference type="PROSITE" id="PS51635"/>
    </source>
</evidence>
<feature type="compositionally biased region" description="Basic residues" evidence="17">
    <location>
        <begin position="1518"/>
        <end position="1528"/>
    </location>
</feature>
<evidence type="ECO:0000256" key="8">
    <source>
        <dbReference type="ARBA" id="ARBA00022824"/>
    </source>
</evidence>
<feature type="region of interest" description="Disordered" evidence="17">
    <location>
        <begin position="267"/>
        <end position="373"/>
    </location>
</feature>
<dbReference type="GO" id="GO:0046486">
    <property type="term" value="P:glycerolipid metabolic process"/>
    <property type="evidence" value="ECO:0007669"/>
    <property type="project" value="UniProtKB-ARBA"/>
</dbReference>
<keyword evidence="21" id="KW-1185">Reference proteome</keyword>
<evidence type="ECO:0000256" key="11">
    <source>
        <dbReference type="ARBA" id="ARBA00023098"/>
    </source>
</evidence>
<dbReference type="GO" id="GO:0004622">
    <property type="term" value="F:phosphatidylcholine lysophospholipase activity"/>
    <property type="evidence" value="ECO:0007669"/>
    <property type="project" value="UniProtKB-EC"/>
</dbReference>
<dbReference type="InterPro" id="IPR056556">
    <property type="entry name" value="NTE1_P-loop_dom"/>
</dbReference>
<comment type="similarity">
    <text evidence="2 16">Belongs to the NTE family.</text>
</comment>
<comment type="function">
    <text evidence="13">Intracellular phospholipase B that catalyzes the double deacylation of phosphatidylcholine (PC) to glycerophosphocholine (GroPCho). Plays an important role in membrane lipid homeostasis. Responsible for the rapid PC turnover in response to inositol, elevated temperatures, or when choline is present in the growth medium.</text>
</comment>
<dbReference type="PANTHER" id="PTHR14226">
    <property type="entry name" value="NEUROPATHY TARGET ESTERASE/SWISS CHEESE D.MELANOGASTER"/>
    <property type="match status" value="1"/>
</dbReference>
<gene>
    <name evidence="20" type="ORF">BU24DRAFT_422501</name>
</gene>
<evidence type="ECO:0000256" key="16">
    <source>
        <dbReference type="RuleBase" id="RU362043"/>
    </source>
</evidence>
<feature type="domain" description="PNPLA" evidence="19">
    <location>
        <begin position="1225"/>
        <end position="1389"/>
    </location>
</feature>
<evidence type="ECO:0000313" key="20">
    <source>
        <dbReference type="EMBL" id="KAF2016161.1"/>
    </source>
</evidence>
<dbReference type="SUPFAM" id="SSF52151">
    <property type="entry name" value="FabD/lysophospholipase-like"/>
    <property type="match status" value="1"/>
</dbReference>
<keyword evidence="8 16" id="KW-0256">Endoplasmic reticulum</keyword>
<evidence type="ECO:0000256" key="2">
    <source>
        <dbReference type="ARBA" id="ARBA00006636"/>
    </source>
</evidence>
<feature type="region of interest" description="Disordered" evidence="17">
    <location>
        <begin position="1506"/>
        <end position="1528"/>
    </location>
</feature>
<dbReference type="EMBL" id="ML978069">
    <property type="protein sequence ID" value="KAF2016161.1"/>
    <property type="molecule type" value="Genomic_DNA"/>
</dbReference>
<dbReference type="Pfam" id="PF24179">
    <property type="entry name" value="NTE_Ploop"/>
    <property type="match status" value="1"/>
</dbReference>
<dbReference type="GO" id="GO:0016042">
    <property type="term" value="P:lipid catabolic process"/>
    <property type="evidence" value="ECO:0007669"/>
    <property type="project" value="UniProtKB-UniRule"/>
</dbReference>
<evidence type="ECO:0000256" key="6">
    <source>
        <dbReference type="ARBA" id="ARBA00022737"/>
    </source>
</evidence>
<keyword evidence="9 15" id="KW-0442">Lipid degradation</keyword>
<feature type="active site" description="Proton acceptor" evidence="15">
    <location>
        <position position="1376"/>
    </location>
</feature>
<organism evidence="20 21">
    <name type="scientific">Aaosphaeria arxii CBS 175.79</name>
    <dbReference type="NCBI Taxonomy" id="1450172"/>
    <lineage>
        <taxon>Eukaryota</taxon>
        <taxon>Fungi</taxon>
        <taxon>Dikarya</taxon>
        <taxon>Ascomycota</taxon>
        <taxon>Pezizomycotina</taxon>
        <taxon>Dothideomycetes</taxon>
        <taxon>Pleosporomycetidae</taxon>
        <taxon>Pleosporales</taxon>
        <taxon>Pleosporales incertae sedis</taxon>
        <taxon>Aaosphaeria</taxon>
    </lineage>
</organism>
<feature type="compositionally biased region" description="Polar residues" evidence="17">
    <location>
        <begin position="320"/>
        <end position="329"/>
    </location>
</feature>
<dbReference type="GO" id="GO:0005789">
    <property type="term" value="C:endoplasmic reticulum membrane"/>
    <property type="evidence" value="ECO:0007669"/>
    <property type="project" value="UniProtKB-SubCell"/>
</dbReference>
<dbReference type="InterPro" id="IPR014710">
    <property type="entry name" value="RmlC-like_jellyroll"/>
</dbReference>
<dbReference type="RefSeq" id="XP_033384500.1">
    <property type="nucleotide sequence ID" value="XM_033528002.1"/>
</dbReference>
<evidence type="ECO:0000256" key="17">
    <source>
        <dbReference type="SAM" id="MobiDB-lite"/>
    </source>
</evidence>
<evidence type="ECO:0000256" key="7">
    <source>
        <dbReference type="ARBA" id="ARBA00022801"/>
    </source>
</evidence>
<evidence type="ECO:0000256" key="14">
    <source>
        <dbReference type="ARBA" id="ARBA00049531"/>
    </source>
</evidence>
<feature type="transmembrane region" description="Helical" evidence="16">
    <location>
        <begin position="83"/>
        <end position="105"/>
    </location>
</feature>
<dbReference type="Gene3D" id="2.60.120.10">
    <property type="entry name" value="Jelly Rolls"/>
    <property type="match status" value="3"/>
</dbReference>
<evidence type="ECO:0000256" key="4">
    <source>
        <dbReference type="ARBA" id="ARBA00018317"/>
    </source>
</evidence>
<keyword evidence="11 15" id="KW-0443">Lipid metabolism</keyword>
<reference evidence="20" key="1">
    <citation type="journal article" date="2020" name="Stud. Mycol.">
        <title>101 Dothideomycetes genomes: a test case for predicting lifestyles and emergence of pathogens.</title>
        <authorList>
            <person name="Haridas S."/>
            <person name="Albert R."/>
            <person name="Binder M."/>
            <person name="Bloem J."/>
            <person name="Labutti K."/>
            <person name="Salamov A."/>
            <person name="Andreopoulos B."/>
            <person name="Baker S."/>
            <person name="Barry K."/>
            <person name="Bills G."/>
            <person name="Bluhm B."/>
            <person name="Cannon C."/>
            <person name="Castanera R."/>
            <person name="Culley D."/>
            <person name="Daum C."/>
            <person name="Ezra D."/>
            <person name="Gonzalez J."/>
            <person name="Henrissat B."/>
            <person name="Kuo A."/>
            <person name="Liang C."/>
            <person name="Lipzen A."/>
            <person name="Lutzoni F."/>
            <person name="Magnuson J."/>
            <person name="Mondo S."/>
            <person name="Nolan M."/>
            <person name="Ohm R."/>
            <person name="Pangilinan J."/>
            <person name="Park H.-J."/>
            <person name="Ramirez L."/>
            <person name="Alfaro M."/>
            <person name="Sun H."/>
            <person name="Tritt A."/>
            <person name="Yoshinaga Y."/>
            <person name="Zwiers L.-H."/>
            <person name="Turgeon B."/>
            <person name="Goodwin S."/>
            <person name="Spatafora J."/>
            <person name="Crous P."/>
            <person name="Grigoriev I."/>
        </authorList>
    </citation>
    <scope>NUCLEOTIDE SEQUENCE</scope>
    <source>
        <strain evidence="20">CBS 175.79</strain>
    </source>
</reference>
<dbReference type="Gene3D" id="3.40.1090.10">
    <property type="entry name" value="Cytosolic phospholipase A2 catalytic domain"/>
    <property type="match status" value="2"/>
</dbReference>
<comment type="catalytic activity">
    <reaction evidence="14 16">
        <text>a 1-acyl-sn-glycero-3-phosphocholine + H2O = sn-glycerol 3-phosphocholine + a fatty acid + H(+)</text>
        <dbReference type="Rhea" id="RHEA:15177"/>
        <dbReference type="ChEBI" id="CHEBI:15377"/>
        <dbReference type="ChEBI" id="CHEBI:15378"/>
        <dbReference type="ChEBI" id="CHEBI:16870"/>
        <dbReference type="ChEBI" id="CHEBI:28868"/>
        <dbReference type="ChEBI" id="CHEBI:58168"/>
        <dbReference type="EC" id="3.1.1.5"/>
    </reaction>
</comment>
<proteinExistence type="inferred from homology"/>
<evidence type="ECO:0000313" key="21">
    <source>
        <dbReference type="Proteomes" id="UP000799778"/>
    </source>
</evidence>
<feature type="active site" description="Nucleophile" evidence="15">
    <location>
        <position position="1258"/>
    </location>
</feature>
<feature type="region of interest" description="Disordered" evidence="17">
    <location>
        <begin position="204"/>
        <end position="233"/>
    </location>
</feature>
<dbReference type="InterPro" id="IPR000595">
    <property type="entry name" value="cNMP-bd_dom"/>
</dbReference>
<keyword evidence="10 16" id="KW-1133">Transmembrane helix</keyword>
<dbReference type="FunFam" id="3.40.1090.10:FF:000018">
    <property type="entry name" value="Lysophospholipase NTE1"/>
    <property type="match status" value="1"/>
</dbReference>
<dbReference type="Pfam" id="PF01734">
    <property type="entry name" value="Patatin"/>
    <property type="match status" value="1"/>
</dbReference>
<evidence type="ECO:0000256" key="15">
    <source>
        <dbReference type="PROSITE-ProRule" id="PRU01161"/>
    </source>
</evidence>
<feature type="short sequence motif" description="GXSXG" evidence="15">
    <location>
        <begin position="1256"/>
        <end position="1260"/>
    </location>
</feature>
<feature type="compositionally biased region" description="Basic residues" evidence="17">
    <location>
        <begin position="356"/>
        <end position="369"/>
    </location>
</feature>
<dbReference type="FunFam" id="2.60.120.10:FF:000062">
    <property type="entry name" value="Lysophospholipase NTE1"/>
    <property type="match status" value="1"/>
</dbReference>
<feature type="domain" description="Cyclic nucleotide-binding" evidence="18">
    <location>
        <begin position="846"/>
        <end position="948"/>
    </location>
</feature>
<evidence type="ECO:0000256" key="10">
    <source>
        <dbReference type="ARBA" id="ARBA00022989"/>
    </source>
</evidence>
<feature type="domain" description="Cyclic nucleotide-binding" evidence="18">
    <location>
        <begin position="688"/>
        <end position="769"/>
    </location>
</feature>
<dbReference type="Proteomes" id="UP000799778">
    <property type="component" value="Unassembled WGS sequence"/>
</dbReference>
<feature type="compositionally biased region" description="Polar residues" evidence="17">
    <location>
        <begin position="289"/>
        <end position="306"/>
    </location>
</feature>
<dbReference type="Pfam" id="PF00027">
    <property type="entry name" value="cNMP_binding"/>
    <property type="match status" value="1"/>
</dbReference>
<dbReference type="SMART" id="SM00100">
    <property type="entry name" value="cNMP"/>
    <property type="match status" value="2"/>
</dbReference>
<protein>
    <recommendedName>
        <fullName evidence="4 16">Lysophospholipase NTE1</fullName>
        <ecNumber evidence="3 16">3.1.1.5</ecNumber>
    </recommendedName>
    <alternativeName>
        <fullName evidence="16">Intracellular phospholipase B</fullName>
    </alternativeName>
</protein>
<dbReference type="InterPro" id="IPR002641">
    <property type="entry name" value="PNPLA_dom"/>
</dbReference>
<keyword evidence="12 16" id="KW-0472">Membrane</keyword>
<dbReference type="InterPro" id="IPR016035">
    <property type="entry name" value="Acyl_Trfase/lysoPLipase"/>
</dbReference>
<dbReference type="EC" id="3.1.1.5" evidence="3 16"/>
<keyword evidence="5 16" id="KW-0812">Transmembrane</keyword>
<evidence type="ECO:0000259" key="18">
    <source>
        <dbReference type="PROSITE" id="PS50042"/>
    </source>
</evidence>
<evidence type="ECO:0000256" key="5">
    <source>
        <dbReference type="ARBA" id="ARBA00022692"/>
    </source>
</evidence>
<keyword evidence="7 15" id="KW-0378">Hydrolase</keyword>
<accession>A0A6A5XTW6</accession>
<evidence type="ECO:0000256" key="12">
    <source>
        <dbReference type="ARBA" id="ARBA00023136"/>
    </source>
</evidence>
<dbReference type="InterPro" id="IPR018490">
    <property type="entry name" value="cNMP-bd_dom_sf"/>
</dbReference>
<keyword evidence="6" id="KW-0677">Repeat</keyword>
<dbReference type="GeneID" id="54285399"/>
<dbReference type="FunFam" id="3.40.1090.10:FF:000007">
    <property type="entry name" value="Lysophospholipase NTE1"/>
    <property type="match status" value="1"/>
</dbReference>
<name>A0A6A5XTW6_9PLEO</name>
<evidence type="ECO:0000256" key="13">
    <source>
        <dbReference type="ARBA" id="ARBA00024965"/>
    </source>
</evidence>
<feature type="region of interest" description="Disordered" evidence="17">
    <location>
        <begin position="478"/>
        <end position="499"/>
    </location>
</feature>
<evidence type="ECO:0000256" key="1">
    <source>
        <dbReference type="ARBA" id="ARBA00004477"/>
    </source>
</evidence>